<dbReference type="GO" id="GO:0006979">
    <property type="term" value="P:response to oxidative stress"/>
    <property type="evidence" value="ECO:0007669"/>
    <property type="project" value="TreeGrafter"/>
</dbReference>
<dbReference type="InterPro" id="IPR033412">
    <property type="entry name" value="PFOR_II"/>
</dbReference>
<dbReference type="EC" id="1.2.-.-" evidence="4"/>
<evidence type="ECO:0000313" key="4">
    <source>
        <dbReference type="EMBL" id="TEB04462.1"/>
    </source>
</evidence>
<accession>A0A4Y7R6U9</accession>
<organism evidence="4 5">
    <name type="scientific">Pelotomaculum schinkii</name>
    <dbReference type="NCBI Taxonomy" id="78350"/>
    <lineage>
        <taxon>Bacteria</taxon>
        <taxon>Bacillati</taxon>
        <taxon>Bacillota</taxon>
        <taxon>Clostridia</taxon>
        <taxon>Eubacteriales</taxon>
        <taxon>Desulfotomaculaceae</taxon>
        <taxon>Pelotomaculum</taxon>
    </lineage>
</organism>
<evidence type="ECO:0000259" key="2">
    <source>
        <dbReference type="Pfam" id="PF01855"/>
    </source>
</evidence>
<dbReference type="FunFam" id="3.40.50.970:FF:000022">
    <property type="entry name" value="2-oxoglutarate ferredoxin oxidoreductase alpha subunit"/>
    <property type="match status" value="1"/>
</dbReference>
<comment type="caution">
    <text evidence="4">The sequence shown here is derived from an EMBL/GenBank/DDBJ whole genome shotgun (WGS) entry which is preliminary data.</text>
</comment>
<keyword evidence="1 4" id="KW-0560">Oxidoreductase</keyword>
<dbReference type="Pfam" id="PF17147">
    <property type="entry name" value="PFOR_II"/>
    <property type="match status" value="1"/>
</dbReference>
<reference evidence="4 5" key="1">
    <citation type="journal article" date="2018" name="Environ. Microbiol.">
        <title>Novel energy conservation strategies and behaviour of Pelotomaculum schinkii driving syntrophic propionate catabolism.</title>
        <authorList>
            <person name="Hidalgo-Ahumada C.A.P."/>
            <person name="Nobu M.K."/>
            <person name="Narihiro T."/>
            <person name="Tamaki H."/>
            <person name="Liu W.T."/>
            <person name="Kamagata Y."/>
            <person name="Stams A.J.M."/>
            <person name="Imachi H."/>
            <person name="Sousa D.Z."/>
        </authorList>
    </citation>
    <scope>NUCLEOTIDE SEQUENCE [LARGE SCALE GENOMIC DNA]</scope>
    <source>
        <strain evidence="4 5">HH</strain>
    </source>
</reference>
<dbReference type="PANTHER" id="PTHR32154:SF14">
    <property type="entry name" value="2-OXOGLUTARATE SYNTHASE SUBUNIT KORA"/>
    <property type="match status" value="1"/>
</dbReference>
<sequence>MNGQESSKVFMQGNAAIAEGAVAAGARFYAGYPITPSSEVAELASQKMLETGGVYVQMEDELGSIAAVIGAALTGKKAFTATSGPGFSLMQENLGVAILGEVPCVVVNVQRSGPSTGLATKPAQADVMQACWGRHGDQLVIVLTPASVQECFDLTVTAFNLSEQFRVPVILLADEIVGHMREAITLPRPEELKVVNRKKPDCAAEKYLPFSPSSDGVPPLASFGSDYIFHITSSMHGESGYSQNDPANAGEKIKRLFSKIEDRLDEFVLYKHYYDLQEDLDLLIITFGCTTRPARAAAMRVGDKKIGVLQLITMWPFPDKIVAQAAAKTRAILVPELNLGQVIREVERVAGKQTPVYGLHKSNGEGFKPSEIIARIEEVTK</sequence>
<dbReference type="InterPro" id="IPR029061">
    <property type="entry name" value="THDP-binding"/>
</dbReference>
<dbReference type="SUPFAM" id="SSF52518">
    <property type="entry name" value="Thiamin diphosphate-binding fold (THDP-binding)"/>
    <property type="match status" value="1"/>
</dbReference>
<dbReference type="Proteomes" id="UP000298324">
    <property type="component" value="Unassembled WGS sequence"/>
</dbReference>
<dbReference type="EMBL" id="QFGA01000004">
    <property type="protein sequence ID" value="TEB04462.1"/>
    <property type="molecule type" value="Genomic_DNA"/>
</dbReference>
<name>A0A4Y7R6U9_9FIRM</name>
<dbReference type="Pfam" id="PF01855">
    <property type="entry name" value="POR_N"/>
    <property type="match status" value="1"/>
</dbReference>
<dbReference type="CDD" id="cd07034">
    <property type="entry name" value="TPP_PYR_PFOR_IOR-alpha_like"/>
    <property type="match status" value="1"/>
</dbReference>
<dbReference type="InterPro" id="IPR009014">
    <property type="entry name" value="Transketo_C/PFOR_II"/>
</dbReference>
<keyword evidence="5" id="KW-1185">Reference proteome</keyword>
<dbReference type="RefSeq" id="WP_190259571.1">
    <property type="nucleotide sequence ID" value="NZ_QFGA01000004.1"/>
</dbReference>
<dbReference type="InterPro" id="IPR002880">
    <property type="entry name" value="Pyrv_Fd/Flavodoxin_OxRdtase_N"/>
</dbReference>
<dbReference type="Gene3D" id="3.40.50.920">
    <property type="match status" value="1"/>
</dbReference>
<dbReference type="Gene3D" id="3.40.50.970">
    <property type="match status" value="1"/>
</dbReference>
<evidence type="ECO:0000259" key="3">
    <source>
        <dbReference type="Pfam" id="PF17147"/>
    </source>
</evidence>
<dbReference type="InterPro" id="IPR050722">
    <property type="entry name" value="Pyruvate:ferred/Flavod_OxRd"/>
</dbReference>
<evidence type="ECO:0000256" key="1">
    <source>
        <dbReference type="ARBA" id="ARBA00023002"/>
    </source>
</evidence>
<feature type="domain" description="Pyruvate flavodoxin/ferredoxin oxidoreductase pyrimidine binding" evidence="2">
    <location>
        <begin position="19"/>
        <end position="245"/>
    </location>
</feature>
<protein>
    <submittedName>
        <fullName evidence="4">2-oxoglutarate oxidoreductase subunit KorA</fullName>
        <ecNumber evidence="4">1.2.-.-</ecNumber>
    </submittedName>
</protein>
<dbReference type="GO" id="GO:0016491">
    <property type="term" value="F:oxidoreductase activity"/>
    <property type="evidence" value="ECO:0007669"/>
    <property type="project" value="UniProtKB-KW"/>
</dbReference>
<evidence type="ECO:0000313" key="5">
    <source>
        <dbReference type="Proteomes" id="UP000298324"/>
    </source>
</evidence>
<proteinExistence type="predicted"/>
<dbReference type="AlphaFoldDB" id="A0A4Y7R6U9"/>
<dbReference type="NCBIfam" id="NF006412">
    <property type="entry name" value="PRK08659.1"/>
    <property type="match status" value="1"/>
</dbReference>
<feature type="domain" description="Pyruvate:ferredoxin oxidoreductase core" evidence="3">
    <location>
        <begin position="281"/>
        <end position="372"/>
    </location>
</feature>
<dbReference type="SUPFAM" id="SSF52922">
    <property type="entry name" value="TK C-terminal domain-like"/>
    <property type="match status" value="1"/>
</dbReference>
<gene>
    <name evidence="4" type="primary">korA_4</name>
    <name evidence="4" type="ORF">Psch_04189</name>
</gene>
<dbReference type="PANTHER" id="PTHR32154">
    <property type="entry name" value="PYRUVATE-FLAVODOXIN OXIDOREDUCTASE-RELATED"/>
    <property type="match status" value="1"/>
</dbReference>